<reference evidence="1 2" key="1">
    <citation type="journal article" date="2014" name="Genome Announc.">
        <title>Draft Genome Sequence of Amycolatopsis lurida NRRL 2430, Producer of the Glycopeptide Family Antibiotic Ristocetin.</title>
        <authorList>
            <person name="Kwun M.J."/>
            <person name="Hong H.J."/>
        </authorList>
    </citation>
    <scope>NUCLEOTIDE SEQUENCE [LARGE SCALE GENOMIC DNA]</scope>
    <source>
        <strain evidence="1 2">NRRL 2430</strain>
    </source>
</reference>
<dbReference type="Proteomes" id="UP000256220">
    <property type="component" value="Unassembled WGS sequence"/>
</dbReference>
<gene>
    <name evidence="1" type="ORF">BB31_40260</name>
</gene>
<sequence>MIAVINLQPGSCKTLVAQRLHSVLETTHANVRLGNGSGSPRSDHLVIADMPSDLSGVDWRRQTAAADQLVISVPDDSQAANAAQWLLDKLTTEGRSELAESAIVAAIQTGRNRKLARRILRYFRARKAKVVRIKLRRDSVPNDDHAQWKPLAEAVLRSLQGSVPPGGDVVSPASTSFPLMSVTTGRP</sequence>
<dbReference type="AlphaFoldDB" id="A0A2P2FFZ2"/>
<name>A0A2P2FFZ2_AMYLU</name>
<comment type="caution">
    <text evidence="1">The sequence shown here is derived from an EMBL/GenBank/DDBJ whole genome shotgun (WGS) entry which is preliminary data.</text>
</comment>
<accession>A0A2P2FFZ2</accession>
<protein>
    <submittedName>
        <fullName evidence="1">Uncharacterized protein</fullName>
    </submittedName>
</protein>
<evidence type="ECO:0000313" key="1">
    <source>
        <dbReference type="EMBL" id="KFU75650.1"/>
    </source>
</evidence>
<dbReference type="InterPro" id="IPR027417">
    <property type="entry name" value="P-loop_NTPase"/>
</dbReference>
<dbReference type="EMBL" id="JFBM01000059">
    <property type="protein sequence ID" value="KFU75650.1"/>
    <property type="molecule type" value="Genomic_DNA"/>
</dbReference>
<organism evidence="1 2">
    <name type="scientific">Amycolatopsis lurida NRRL 2430</name>
    <dbReference type="NCBI Taxonomy" id="1460371"/>
    <lineage>
        <taxon>Bacteria</taxon>
        <taxon>Bacillati</taxon>
        <taxon>Actinomycetota</taxon>
        <taxon>Actinomycetes</taxon>
        <taxon>Pseudonocardiales</taxon>
        <taxon>Pseudonocardiaceae</taxon>
        <taxon>Amycolatopsis</taxon>
    </lineage>
</organism>
<proteinExistence type="predicted"/>
<dbReference type="Gene3D" id="3.40.50.300">
    <property type="entry name" value="P-loop containing nucleotide triphosphate hydrolases"/>
    <property type="match status" value="1"/>
</dbReference>
<evidence type="ECO:0000313" key="2">
    <source>
        <dbReference type="Proteomes" id="UP000256220"/>
    </source>
</evidence>
<keyword evidence="2" id="KW-1185">Reference proteome</keyword>